<sequence>MSRLLAIGGRPRPPAGVAAGAPRTEGRVACSVVDGLEHPARLTVGVVGAGRVGAVLGAALGRAGHRVTGASAVSEASRERAAALLPGVPVADVPTVVAGAELVLLAVPDDALPGLVAGLSSTGAWQAGQIVLHTSGRHGTAVLDPVRAHHALPLALHPAMTFTGTPMDLDRLAECAFGVTADEPLRPVAEALVLEMGGSPVWVAEVDRVAYHCGLAHGANHLVTLTAEALQVLARAGVAEPRALLGPLMHAALDNALRMGDAALTGPVARGDAGTVRDHLRELDRLAPEIRRTYVALARATALRALDDGRLRPDDAAALLDILADQER</sequence>
<dbReference type="PANTHER" id="PTHR40459:SF1">
    <property type="entry name" value="CONSERVED HYPOTHETICAL ALANINE AND LEUCINE RICH PROTEIN"/>
    <property type="match status" value="1"/>
</dbReference>
<evidence type="ECO:0000313" key="4">
    <source>
        <dbReference type="Proteomes" id="UP000515976"/>
    </source>
</evidence>
<accession>A0A7G9QZM0</accession>
<evidence type="ECO:0000313" key="3">
    <source>
        <dbReference type="EMBL" id="QNN48795.1"/>
    </source>
</evidence>
<dbReference type="InterPro" id="IPR019665">
    <property type="entry name" value="OxRdtase/DH_put_Rossmann_dom"/>
</dbReference>
<name>A0A7G9QZM0_9MICO</name>
<gene>
    <name evidence="3" type="ORF">H9L10_10910</name>
</gene>
<dbReference type="Proteomes" id="UP000515976">
    <property type="component" value="Chromosome"/>
</dbReference>
<dbReference type="InterPro" id="IPR037108">
    <property type="entry name" value="TM1727-like_C_sf"/>
</dbReference>
<dbReference type="AlphaFoldDB" id="A0A7G9QZM0"/>
<keyword evidence="4" id="KW-1185">Reference proteome</keyword>
<dbReference type="KEGG" id="pei:H9L10_10910"/>
<dbReference type="InterPro" id="IPR008927">
    <property type="entry name" value="6-PGluconate_DH-like_C_sf"/>
</dbReference>
<dbReference type="Gene3D" id="3.40.50.720">
    <property type="entry name" value="NAD(P)-binding Rossmann-like Domain"/>
    <property type="match status" value="1"/>
</dbReference>
<dbReference type="Pfam" id="PF10727">
    <property type="entry name" value="Rossmann-like"/>
    <property type="match status" value="1"/>
</dbReference>
<dbReference type="InterPro" id="IPR036291">
    <property type="entry name" value="NAD(P)-bd_dom_sf"/>
</dbReference>
<reference evidence="3 4" key="1">
    <citation type="submission" date="2020-08" db="EMBL/GenBank/DDBJ databases">
        <title>Genome sequence of Phycicoccus endophyticus JCM 31784T.</title>
        <authorList>
            <person name="Hyun D.-W."/>
            <person name="Bae J.-W."/>
        </authorList>
    </citation>
    <scope>NUCLEOTIDE SEQUENCE [LARGE SCALE GENOMIC DNA]</scope>
    <source>
        <strain evidence="3 4">JCM 31784</strain>
    </source>
</reference>
<dbReference type="PANTHER" id="PTHR40459">
    <property type="entry name" value="CONSERVED HYPOTHETICAL ALANINE AND LEUCINE RICH PROTEIN"/>
    <property type="match status" value="1"/>
</dbReference>
<evidence type="ECO:0000259" key="2">
    <source>
        <dbReference type="Pfam" id="PF10728"/>
    </source>
</evidence>
<protein>
    <submittedName>
        <fullName evidence="3">DUF2520 domain-containing protein</fullName>
    </submittedName>
</protein>
<evidence type="ECO:0000259" key="1">
    <source>
        <dbReference type="Pfam" id="PF10727"/>
    </source>
</evidence>
<dbReference type="EMBL" id="CP060712">
    <property type="protein sequence ID" value="QNN48795.1"/>
    <property type="molecule type" value="Genomic_DNA"/>
</dbReference>
<feature type="domain" description="Putative oxidoreductase/dehydrogenase Rossmann-like" evidence="1">
    <location>
        <begin position="38"/>
        <end position="158"/>
    </location>
</feature>
<dbReference type="Pfam" id="PF10728">
    <property type="entry name" value="DUF2520"/>
    <property type="match status" value="1"/>
</dbReference>
<organism evidence="3 4">
    <name type="scientific">Phycicoccus endophyticus</name>
    <dbReference type="NCBI Taxonomy" id="1690220"/>
    <lineage>
        <taxon>Bacteria</taxon>
        <taxon>Bacillati</taxon>
        <taxon>Actinomycetota</taxon>
        <taxon>Actinomycetes</taxon>
        <taxon>Micrococcales</taxon>
        <taxon>Intrasporangiaceae</taxon>
        <taxon>Phycicoccus</taxon>
    </lineage>
</organism>
<dbReference type="InterPro" id="IPR018931">
    <property type="entry name" value="DUF2520"/>
</dbReference>
<feature type="domain" description="DUF2520" evidence="2">
    <location>
        <begin position="175"/>
        <end position="301"/>
    </location>
</feature>
<dbReference type="SUPFAM" id="SSF48179">
    <property type="entry name" value="6-phosphogluconate dehydrogenase C-terminal domain-like"/>
    <property type="match status" value="1"/>
</dbReference>
<dbReference type="SUPFAM" id="SSF51735">
    <property type="entry name" value="NAD(P)-binding Rossmann-fold domains"/>
    <property type="match status" value="1"/>
</dbReference>
<proteinExistence type="predicted"/>
<dbReference type="Gene3D" id="1.10.1040.20">
    <property type="entry name" value="ProC-like, C-terminal domain"/>
    <property type="match status" value="1"/>
</dbReference>